<gene>
    <name evidence="2" type="ORF">CPOL0286_LOCUS11440</name>
</gene>
<accession>A0A7S4IKJ4</accession>
<keyword evidence="1" id="KW-1133">Transmembrane helix</keyword>
<name>A0A7S4IKJ4_9EUKA</name>
<feature type="transmembrane region" description="Helical" evidence="1">
    <location>
        <begin position="317"/>
        <end position="337"/>
    </location>
</feature>
<sequence length="347" mass="38821">MTITGAYDFDQLLLNHQDNNCVASDGKPGELCGLVVMPPGHAIKLNSPVEFESMYEIVKDVKSTAASYANFSIEVAMRYDFKPLPTLNVWKVFSAAGNREGAFGTWRLPNAPSVLWTCSTPPISGKLLNIWIHAHSTFGMDEIWMISASAHALGLTTPDFKYPGAGFASDCSDDIEAIRNGILDHMAAHDYRFRCTARLAPYDHYFGDRQPVWRCYEGGEILEPGTFITGVFFYTNQPAGSKEAYFNNHNHYQGYVTTKEDRNFETFVTFADSMDAGCSYLDEPSFDILEWAGIRASNPHRHEIPGSVRASVPAHNVHRQVAAGLLVSLLAFAFTLWRKRRTREMLL</sequence>
<protein>
    <submittedName>
        <fullName evidence="2">Uncharacterized protein</fullName>
    </submittedName>
</protein>
<dbReference type="EMBL" id="HBKO01025168">
    <property type="protein sequence ID" value="CAE2232128.1"/>
    <property type="molecule type" value="Transcribed_RNA"/>
</dbReference>
<dbReference type="AlphaFoldDB" id="A0A7S4IKJ4"/>
<evidence type="ECO:0000256" key="1">
    <source>
        <dbReference type="SAM" id="Phobius"/>
    </source>
</evidence>
<keyword evidence="1" id="KW-0812">Transmembrane</keyword>
<organism evidence="2">
    <name type="scientific">Prymnesium polylepis</name>
    <dbReference type="NCBI Taxonomy" id="72548"/>
    <lineage>
        <taxon>Eukaryota</taxon>
        <taxon>Haptista</taxon>
        <taxon>Haptophyta</taxon>
        <taxon>Prymnesiophyceae</taxon>
        <taxon>Prymnesiales</taxon>
        <taxon>Prymnesiaceae</taxon>
        <taxon>Prymnesium</taxon>
    </lineage>
</organism>
<reference evidence="2" key="1">
    <citation type="submission" date="2021-01" db="EMBL/GenBank/DDBJ databases">
        <authorList>
            <person name="Corre E."/>
            <person name="Pelletier E."/>
            <person name="Niang G."/>
            <person name="Scheremetjew M."/>
            <person name="Finn R."/>
            <person name="Kale V."/>
            <person name="Holt S."/>
            <person name="Cochrane G."/>
            <person name="Meng A."/>
            <person name="Brown T."/>
            <person name="Cohen L."/>
        </authorList>
    </citation>
    <scope>NUCLEOTIDE SEQUENCE</scope>
    <source>
        <strain evidence="2">UIO037</strain>
    </source>
</reference>
<keyword evidence="1" id="KW-0472">Membrane</keyword>
<proteinExistence type="predicted"/>
<evidence type="ECO:0000313" key="2">
    <source>
        <dbReference type="EMBL" id="CAE2232128.1"/>
    </source>
</evidence>